<gene>
    <name evidence="1" type="ORF">EL06_24880</name>
</gene>
<reference evidence="1" key="1">
    <citation type="submission" date="2018-08" db="EMBL/GenBank/DDBJ databases">
        <authorList>
            <consortium name="GenomeTrakr network: Whole genome sequencing for foodborne pathogen traceback"/>
        </authorList>
    </citation>
    <scope>NUCLEOTIDE SEQUENCE [LARGE SCALE GENOMIC DNA]</scope>
    <source>
        <strain evidence="1">FMA0132</strain>
    </source>
</reference>
<name>A0A6C8Y281_SALDZ</name>
<evidence type="ECO:0000313" key="1">
    <source>
        <dbReference type="EMBL" id="MIE72532.1"/>
    </source>
</evidence>
<organism evidence="1">
    <name type="scientific">Salmonella diarizonae</name>
    <dbReference type="NCBI Taxonomy" id="59204"/>
    <lineage>
        <taxon>Bacteria</taxon>
        <taxon>Pseudomonadati</taxon>
        <taxon>Pseudomonadota</taxon>
        <taxon>Gammaproteobacteria</taxon>
        <taxon>Enterobacterales</taxon>
        <taxon>Enterobacteriaceae</taxon>
        <taxon>Salmonella</taxon>
    </lineage>
</organism>
<dbReference type="EMBL" id="RSHK01000037">
    <property type="protein sequence ID" value="MIE72532.1"/>
    <property type="molecule type" value="Genomic_DNA"/>
</dbReference>
<protein>
    <submittedName>
        <fullName evidence="1">Uncharacterized protein</fullName>
    </submittedName>
</protein>
<accession>A0A6C8Y281</accession>
<dbReference type="AlphaFoldDB" id="A0A6C8Y281"/>
<proteinExistence type="predicted"/>
<dbReference type="Proteomes" id="UP000885362">
    <property type="component" value="Unassembled WGS sequence"/>
</dbReference>
<sequence length="162" mass="18593">MRVIKMIDLSSGVTLIKQVYDLISAIKTARDKKQIDEAVGELQQKIAELQMFNAAVTDLYSAERAHGRELEDKLNQLEKFEVERVNYIFHATAAGSWVLIPKTHVESKEPHIYFCACCFENRVISVLQPKPDLLFYGGYYIHYCPRCKNEYATDAVFPDPDD</sequence>
<comment type="caution">
    <text evidence="1">The sequence shown here is derived from an EMBL/GenBank/DDBJ whole genome shotgun (WGS) entry which is preliminary data.</text>
</comment>